<keyword evidence="13" id="KW-1185">Reference proteome</keyword>
<evidence type="ECO:0000256" key="5">
    <source>
        <dbReference type="ARBA" id="ARBA00022962"/>
    </source>
</evidence>
<dbReference type="InterPro" id="IPR010139">
    <property type="entry name" value="Imidazole-glycPsynth_HisH"/>
</dbReference>
<dbReference type="GO" id="GO:0000107">
    <property type="term" value="F:imidazoleglycerol-phosphate synthase activity"/>
    <property type="evidence" value="ECO:0007669"/>
    <property type="project" value="TreeGrafter"/>
</dbReference>
<dbReference type="InterPro" id="IPR029062">
    <property type="entry name" value="Class_I_gatase-like"/>
</dbReference>
<dbReference type="EMBL" id="CASHTH010000611">
    <property type="protein sequence ID" value="CAI8005446.1"/>
    <property type="molecule type" value="Genomic_DNA"/>
</dbReference>
<keyword evidence="6" id="KW-0368">Histidine biosynthesis</keyword>
<organism evidence="12 13">
    <name type="scientific">Geodia barretti</name>
    <name type="common">Barrett's horny sponge</name>
    <dbReference type="NCBI Taxonomy" id="519541"/>
    <lineage>
        <taxon>Eukaryota</taxon>
        <taxon>Metazoa</taxon>
        <taxon>Porifera</taxon>
        <taxon>Demospongiae</taxon>
        <taxon>Heteroscleromorpha</taxon>
        <taxon>Tetractinellida</taxon>
        <taxon>Astrophorina</taxon>
        <taxon>Geodiidae</taxon>
        <taxon>Geodia</taxon>
    </lineage>
</organism>
<dbReference type="PANTHER" id="PTHR42701">
    <property type="entry name" value="IMIDAZOLE GLYCEROL PHOSPHATE SYNTHASE SUBUNIT HISH"/>
    <property type="match status" value="1"/>
</dbReference>
<dbReference type="NCBIfam" id="TIGR01855">
    <property type="entry name" value="IMP_synth_hisH"/>
    <property type="match status" value="1"/>
</dbReference>
<evidence type="ECO:0000256" key="9">
    <source>
        <dbReference type="ARBA" id="ARBA00049534"/>
    </source>
</evidence>
<keyword evidence="4" id="KW-0378">Hydrolase</keyword>
<proteinExistence type="inferred from homology"/>
<feature type="active site" description="Nucleophile" evidence="10">
    <location>
        <position position="88"/>
    </location>
</feature>
<dbReference type="PROSITE" id="PS51273">
    <property type="entry name" value="GATASE_TYPE_1"/>
    <property type="match status" value="1"/>
</dbReference>
<comment type="subunit">
    <text evidence="2">Heterodimer of HisH and HisF.</text>
</comment>
<name>A0AA35R7B1_GEOBA</name>
<feature type="domain" description="Glutamine amidotransferase" evidence="11">
    <location>
        <begin position="12"/>
        <end position="205"/>
    </location>
</feature>
<dbReference type="PIRSF" id="PIRSF000495">
    <property type="entry name" value="Amidotransf_hisH"/>
    <property type="match status" value="1"/>
</dbReference>
<dbReference type="GO" id="GO:0004359">
    <property type="term" value="F:glutaminase activity"/>
    <property type="evidence" value="ECO:0007669"/>
    <property type="project" value="UniProtKB-EC"/>
</dbReference>
<dbReference type="Pfam" id="PF00117">
    <property type="entry name" value="GATase"/>
    <property type="match status" value="1"/>
</dbReference>
<dbReference type="PANTHER" id="PTHR42701:SF1">
    <property type="entry name" value="IMIDAZOLE GLYCEROL PHOSPHATE SYNTHASE SUBUNIT HISH"/>
    <property type="match status" value="1"/>
</dbReference>
<dbReference type="Gene3D" id="3.40.50.880">
    <property type="match status" value="1"/>
</dbReference>
<dbReference type="Proteomes" id="UP001174909">
    <property type="component" value="Unassembled WGS sequence"/>
</dbReference>
<dbReference type="SUPFAM" id="SSF52317">
    <property type="entry name" value="Class I glutamine amidotransferase-like"/>
    <property type="match status" value="1"/>
</dbReference>
<protein>
    <submittedName>
        <fullName evidence="12">Imidazole glycerol phosphate synthase subunit HisH</fullName>
    </submittedName>
</protein>
<sequence length="212" mass="22843">MGSKDTGRARIVVIDYESGNLRSVARAVEKAGVVPKVSSDPAALRDADGVILPGVGSGPAAMAALHSRGLVRPLLDYIASGRPFLGVCLGLQLLLDATDEGDADCLGLVPGRVRRLPDGLKVPHMGWNTVEFRREHPLWQGIPQDSHFYFVHSYYADPVARADVAGVTEYGVPFCSIYARDNVVATQFHPEKSGENGLRVYANFIEQVAAET</sequence>
<comment type="catalytic activity">
    <reaction evidence="9">
        <text>L-glutamine + H2O = L-glutamate + NH4(+)</text>
        <dbReference type="Rhea" id="RHEA:15889"/>
        <dbReference type="ChEBI" id="CHEBI:15377"/>
        <dbReference type="ChEBI" id="CHEBI:28938"/>
        <dbReference type="ChEBI" id="CHEBI:29985"/>
        <dbReference type="ChEBI" id="CHEBI:58359"/>
        <dbReference type="EC" id="3.5.1.2"/>
    </reaction>
</comment>
<evidence type="ECO:0000256" key="10">
    <source>
        <dbReference type="PIRSR" id="PIRSR000495-1"/>
    </source>
</evidence>
<keyword evidence="5" id="KW-0315">Glutamine amidotransferase</keyword>
<comment type="caution">
    <text evidence="12">The sequence shown here is derived from an EMBL/GenBank/DDBJ whole genome shotgun (WGS) entry which is preliminary data.</text>
</comment>
<dbReference type="AlphaFoldDB" id="A0AA35R7B1"/>
<feature type="active site" evidence="10">
    <location>
        <position position="191"/>
    </location>
</feature>
<evidence type="ECO:0000313" key="12">
    <source>
        <dbReference type="EMBL" id="CAI8005446.1"/>
    </source>
</evidence>
<dbReference type="HAMAP" id="MF_00278">
    <property type="entry name" value="HisH"/>
    <property type="match status" value="1"/>
</dbReference>
<evidence type="ECO:0000259" key="11">
    <source>
        <dbReference type="Pfam" id="PF00117"/>
    </source>
</evidence>
<evidence type="ECO:0000313" key="13">
    <source>
        <dbReference type="Proteomes" id="UP001174909"/>
    </source>
</evidence>
<evidence type="ECO:0000256" key="7">
    <source>
        <dbReference type="ARBA" id="ARBA00023239"/>
    </source>
</evidence>
<evidence type="ECO:0000256" key="6">
    <source>
        <dbReference type="ARBA" id="ARBA00023102"/>
    </source>
</evidence>
<comment type="catalytic activity">
    <reaction evidence="8">
        <text>5-[(5-phospho-1-deoxy-D-ribulos-1-ylimino)methylamino]-1-(5-phospho-beta-D-ribosyl)imidazole-4-carboxamide + L-glutamine = D-erythro-1-(imidazol-4-yl)glycerol 3-phosphate + 5-amino-1-(5-phospho-beta-D-ribosyl)imidazole-4-carboxamide + L-glutamate + H(+)</text>
        <dbReference type="Rhea" id="RHEA:24793"/>
        <dbReference type="ChEBI" id="CHEBI:15378"/>
        <dbReference type="ChEBI" id="CHEBI:29985"/>
        <dbReference type="ChEBI" id="CHEBI:58278"/>
        <dbReference type="ChEBI" id="CHEBI:58359"/>
        <dbReference type="ChEBI" id="CHEBI:58475"/>
        <dbReference type="ChEBI" id="CHEBI:58525"/>
        <dbReference type="EC" id="4.3.2.10"/>
    </reaction>
</comment>
<dbReference type="PROSITE" id="PS51274">
    <property type="entry name" value="GATASE_COBBQ"/>
    <property type="match status" value="1"/>
</dbReference>
<dbReference type="CDD" id="cd01748">
    <property type="entry name" value="GATase1_IGP_Synthase"/>
    <property type="match status" value="1"/>
</dbReference>
<keyword evidence="7" id="KW-0456">Lyase</keyword>
<reference evidence="12" key="1">
    <citation type="submission" date="2023-03" db="EMBL/GenBank/DDBJ databases">
        <authorList>
            <person name="Steffen K."/>
            <person name="Cardenas P."/>
        </authorList>
    </citation>
    <scope>NUCLEOTIDE SEQUENCE</scope>
</reference>
<keyword evidence="3" id="KW-0028">Amino-acid biosynthesis</keyword>
<evidence type="ECO:0000256" key="8">
    <source>
        <dbReference type="ARBA" id="ARBA00047838"/>
    </source>
</evidence>
<comment type="pathway">
    <text evidence="1">Amino-acid biosynthesis; L-histidine biosynthesis; L-histidine from 5-phospho-alpha-D-ribose 1-diphosphate: step 5/9.</text>
</comment>
<gene>
    <name evidence="12" type="ORF">GBAR_LOCUS4237</name>
</gene>
<evidence type="ECO:0000256" key="2">
    <source>
        <dbReference type="ARBA" id="ARBA00011152"/>
    </source>
</evidence>
<accession>A0AA35R7B1</accession>
<evidence type="ECO:0000256" key="3">
    <source>
        <dbReference type="ARBA" id="ARBA00022605"/>
    </source>
</evidence>
<dbReference type="InterPro" id="IPR017926">
    <property type="entry name" value="GATASE"/>
</dbReference>
<dbReference type="GO" id="GO:0016829">
    <property type="term" value="F:lyase activity"/>
    <property type="evidence" value="ECO:0007669"/>
    <property type="project" value="UniProtKB-KW"/>
</dbReference>
<feature type="active site" evidence="10">
    <location>
        <position position="189"/>
    </location>
</feature>
<dbReference type="GO" id="GO:0000105">
    <property type="term" value="P:L-histidine biosynthetic process"/>
    <property type="evidence" value="ECO:0007669"/>
    <property type="project" value="UniProtKB-KW"/>
</dbReference>
<evidence type="ECO:0000256" key="1">
    <source>
        <dbReference type="ARBA" id="ARBA00005091"/>
    </source>
</evidence>
<evidence type="ECO:0000256" key="4">
    <source>
        <dbReference type="ARBA" id="ARBA00022801"/>
    </source>
</evidence>